<keyword evidence="3" id="KW-1185">Reference proteome</keyword>
<evidence type="ECO:0000256" key="1">
    <source>
        <dbReference type="SAM" id="MobiDB-lite"/>
    </source>
</evidence>
<accession>A0AAW0FMF3</accession>
<dbReference type="InterPro" id="IPR028322">
    <property type="entry name" value="PNRC-like_rgn"/>
</dbReference>
<dbReference type="Proteomes" id="UP001385951">
    <property type="component" value="Unassembled WGS sequence"/>
</dbReference>
<name>A0AAW0FMF3_9APHY</name>
<proteinExistence type="predicted"/>
<protein>
    <submittedName>
        <fullName evidence="2">Uncharacterized protein</fullName>
    </submittedName>
</protein>
<dbReference type="EMBL" id="JASBNA010000037">
    <property type="protein sequence ID" value="KAK7682213.1"/>
    <property type="molecule type" value="Genomic_DNA"/>
</dbReference>
<sequence length="411" mass="44913">MIAVQSPINALHRPSHGRHPSAPVVVRPTHTPGLLSLSKPAYPAPSRPQQPQSYPRAQRTSPPKRNNRPAVQQAQQQQSAEKSAPKAQATASPDRPPRGRQNKPAAVDKADKRSTSQSPRARRQAHQPSPPPPARIPQQTDTQARPPSKPLRVQSLNQTDATDYNPFNPFVVSSPTGQKPTQSTKPITFRALPELTRPSGKLARRRQSGQFTSPKTLPVPRIKEKSVPVNHSEPNLAMTPERRHVTRRVSTGTTVTTAWDFPICDDSDDLTPPSTPVRESASVPSKRTSATWQQQAFFDDAPRTAPPSAVFGYPFPDRASQNATPTPAQRRRNHRRVPSEGMFAMSTDDDSSSSDASEELKALVGLIPKRRAQVVRRTPSPATPDSITAGFYAGSVFQNSPSPDELPVPAF</sequence>
<feature type="region of interest" description="Disordered" evidence="1">
    <location>
        <begin position="266"/>
        <end position="291"/>
    </location>
</feature>
<feature type="compositionally biased region" description="Low complexity" evidence="1">
    <location>
        <begin position="69"/>
        <end position="89"/>
    </location>
</feature>
<feature type="region of interest" description="Disordered" evidence="1">
    <location>
        <begin position="1"/>
        <end position="221"/>
    </location>
</feature>
<evidence type="ECO:0000313" key="2">
    <source>
        <dbReference type="EMBL" id="KAK7682213.1"/>
    </source>
</evidence>
<organism evidence="2 3">
    <name type="scientific">Cerrena zonata</name>
    <dbReference type="NCBI Taxonomy" id="2478898"/>
    <lineage>
        <taxon>Eukaryota</taxon>
        <taxon>Fungi</taxon>
        <taxon>Dikarya</taxon>
        <taxon>Basidiomycota</taxon>
        <taxon>Agaricomycotina</taxon>
        <taxon>Agaricomycetes</taxon>
        <taxon>Polyporales</taxon>
        <taxon>Cerrenaceae</taxon>
        <taxon>Cerrena</taxon>
    </lineage>
</organism>
<comment type="caution">
    <text evidence="2">The sequence shown here is derived from an EMBL/GenBank/DDBJ whole genome shotgun (WGS) entry which is preliminary data.</text>
</comment>
<feature type="compositionally biased region" description="Polar residues" evidence="1">
    <location>
        <begin position="171"/>
        <end position="186"/>
    </location>
</feature>
<evidence type="ECO:0000313" key="3">
    <source>
        <dbReference type="Proteomes" id="UP001385951"/>
    </source>
</evidence>
<dbReference type="GO" id="GO:0016071">
    <property type="term" value="P:mRNA metabolic process"/>
    <property type="evidence" value="ECO:0007669"/>
    <property type="project" value="UniProtKB-ARBA"/>
</dbReference>
<dbReference type="AlphaFoldDB" id="A0AAW0FMF3"/>
<gene>
    <name evidence="2" type="ORF">QCA50_014800</name>
</gene>
<feature type="region of interest" description="Disordered" evidence="1">
    <location>
        <begin position="313"/>
        <end position="357"/>
    </location>
</feature>
<feature type="compositionally biased region" description="Polar residues" evidence="1">
    <location>
        <begin position="282"/>
        <end position="291"/>
    </location>
</feature>
<feature type="compositionally biased region" description="Low complexity" evidence="1">
    <location>
        <begin position="49"/>
        <end position="59"/>
    </location>
</feature>
<reference evidence="2 3" key="1">
    <citation type="submission" date="2022-09" db="EMBL/GenBank/DDBJ databases">
        <authorList>
            <person name="Palmer J.M."/>
        </authorList>
    </citation>
    <scope>NUCLEOTIDE SEQUENCE [LARGE SCALE GENOMIC DNA]</scope>
    <source>
        <strain evidence="2 3">DSM 7382</strain>
    </source>
</reference>
<dbReference type="Pfam" id="PF15365">
    <property type="entry name" value="PNRC"/>
    <property type="match status" value="1"/>
</dbReference>